<evidence type="ECO:0000256" key="10">
    <source>
        <dbReference type="ARBA" id="ARBA00023157"/>
    </source>
</evidence>
<evidence type="ECO:0000259" key="18">
    <source>
        <dbReference type="Pfam" id="PF20806"/>
    </source>
</evidence>
<evidence type="ECO:0000256" key="3">
    <source>
        <dbReference type="ARBA" id="ARBA00022692"/>
    </source>
</evidence>
<dbReference type="InterPro" id="IPR013519">
    <property type="entry name" value="Int_alpha_beta-p"/>
</dbReference>
<dbReference type="Pfam" id="PF01839">
    <property type="entry name" value="FG-GAP"/>
    <property type="match status" value="2"/>
</dbReference>
<evidence type="ECO:0000256" key="8">
    <source>
        <dbReference type="ARBA" id="ARBA00023037"/>
    </source>
</evidence>
<dbReference type="GO" id="GO:0048513">
    <property type="term" value="P:animal organ development"/>
    <property type="evidence" value="ECO:0007669"/>
    <property type="project" value="UniProtKB-ARBA"/>
</dbReference>
<dbReference type="FunFam" id="1.20.5.930:FF:000001">
    <property type="entry name" value="Integrin subunit alpha V"/>
    <property type="match status" value="1"/>
</dbReference>
<evidence type="ECO:0000313" key="20">
    <source>
        <dbReference type="Proteomes" id="UP001200034"/>
    </source>
</evidence>
<dbReference type="GO" id="GO:0007229">
    <property type="term" value="P:integrin-mediated signaling pathway"/>
    <property type="evidence" value="ECO:0007669"/>
    <property type="project" value="UniProtKB-KW"/>
</dbReference>
<keyword evidence="4 14" id="KW-0732">Signal</keyword>
<dbReference type="AlphaFoldDB" id="A0AAD4KBL2"/>
<dbReference type="PRINTS" id="PR01185">
    <property type="entry name" value="INTEGRINA"/>
</dbReference>
<feature type="repeat" description="FG-GAP" evidence="13">
    <location>
        <begin position="420"/>
        <end position="480"/>
    </location>
</feature>
<dbReference type="Gene3D" id="2.60.40.1530">
    <property type="entry name" value="ntegrin, alpha v. Chain A, domain 4"/>
    <property type="match status" value="1"/>
</dbReference>
<feature type="signal peptide" evidence="14">
    <location>
        <begin position="1"/>
        <end position="27"/>
    </location>
</feature>
<dbReference type="Pfam" id="PF20806">
    <property type="entry name" value="Integrin_A_Ig_3"/>
    <property type="match status" value="1"/>
</dbReference>
<keyword evidence="8 14" id="KW-0401">Integrin</keyword>
<feature type="repeat" description="FG-GAP" evidence="13">
    <location>
        <begin position="357"/>
        <end position="412"/>
    </location>
</feature>
<dbReference type="Gene3D" id="2.60.40.1460">
    <property type="entry name" value="Integrin domains. Chain A, domain 2"/>
    <property type="match status" value="1"/>
</dbReference>
<evidence type="ECO:0000256" key="11">
    <source>
        <dbReference type="ARBA" id="ARBA00023170"/>
    </source>
</evidence>
<dbReference type="SMART" id="SM00191">
    <property type="entry name" value="Int_alpha"/>
    <property type="match status" value="5"/>
</dbReference>
<evidence type="ECO:0000256" key="12">
    <source>
        <dbReference type="ARBA" id="ARBA00023180"/>
    </source>
</evidence>
<dbReference type="GO" id="GO:0007160">
    <property type="term" value="P:cell-matrix adhesion"/>
    <property type="evidence" value="ECO:0007669"/>
    <property type="project" value="TreeGrafter"/>
</dbReference>
<evidence type="ECO:0000256" key="9">
    <source>
        <dbReference type="ARBA" id="ARBA00023136"/>
    </source>
</evidence>
<feature type="domain" description="Integrin alpha second immunoglobulin-like" evidence="17">
    <location>
        <begin position="625"/>
        <end position="753"/>
    </location>
</feature>
<evidence type="ECO:0000256" key="4">
    <source>
        <dbReference type="ARBA" id="ARBA00022729"/>
    </source>
</evidence>
<accession>A0AAD4KBL2</accession>
<dbReference type="GO" id="GO:0009897">
    <property type="term" value="C:external side of plasma membrane"/>
    <property type="evidence" value="ECO:0007669"/>
    <property type="project" value="TreeGrafter"/>
</dbReference>
<evidence type="ECO:0000313" key="19">
    <source>
        <dbReference type="EMBL" id="KAH8387624.1"/>
    </source>
</evidence>
<comment type="similarity">
    <text evidence="2 14">Belongs to the integrin alpha chain family.</text>
</comment>
<keyword evidence="5" id="KW-0677">Repeat</keyword>
<evidence type="ECO:0000259" key="16">
    <source>
        <dbReference type="Pfam" id="PF08441"/>
    </source>
</evidence>
<feature type="domain" description="Integrin alpha first immunoglubulin-like" evidence="16">
    <location>
        <begin position="465"/>
        <end position="624"/>
    </location>
</feature>
<name>A0AAD4KBL2_9MUSC</name>
<evidence type="ECO:0000256" key="15">
    <source>
        <dbReference type="SAM" id="MobiDB-lite"/>
    </source>
</evidence>
<evidence type="ECO:0000259" key="17">
    <source>
        <dbReference type="Pfam" id="PF20805"/>
    </source>
</evidence>
<keyword evidence="11 14" id="KW-0675">Receptor</keyword>
<dbReference type="GO" id="GO:0008305">
    <property type="term" value="C:integrin complex"/>
    <property type="evidence" value="ECO:0007669"/>
    <property type="project" value="InterPro"/>
</dbReference>
<dbReference type="PROSITE" id="PS00242">
    <property type="entry name" value="INTEGRIN_ALPHA"/>
    <property type="match status" value="1"/>
</dbReference>
<evidence type="ECO:0000256" key="1">
    <source>
        <dbReference type="ARBA" id="ARBA00004479"/>
    </source>
</evidence>
<keyword evidence="9 14" id="KW-0472">Membrane</keyword>
<dbReference type="PANTHER" id="PTHR23220">
    <property type="entry name" value="INTEGRIN ALPHA"/>
    <property type="match status" value="1"/>
</dbReference>
<sequence length="1136" mass="127238">VSNSNGLRWSGLLWICCTLCVLVPSMCFNLEQRQPLIKYGHQNSYFGYSLATHTIGEYNWPNNTKCLLVGAPLDRNKQPNTNESGALYKCPISMNTDDCEQIITDGRRSYDVDDLIPPSSDEIKEGQWMGVTVRSQGLGGKVLVCAHRYVTIVRENRYGQGLCYVLTNELAFDEVYEPCKGRPVERQHEDYGFCQVGTSGALLDDNTMVLGSPGPFTWRGAIFVTEIGGEYLERDKSMYYSEHQDATAPVDKYSYLGMAVTGGRYFGDRMSYAAGAPRSNGHGQVVIFDKANTNPIPMRMIIDGEQFASSFGYELTTADVNGDKKPDLLSAAPFYFSKTEGGAVYVYQNENDMLPTKPTLKLTGALESRFGLALANIGDLNKDGCEDVAIGSPYEGAGVVSIYLGSVNGLNEKPSQRILASELGRNLPKPITNFGISIAGNTDLDGNSYMDMVVGAPPAAVVLLARPIINIQTSYQSLETRNIDPNRAGCRMDVSTNLTCFTFEACCSIDPHDQVSKEINLLYTVEAETFEHHKKFSRVFFDRDNKRSNVMSRLVRVRTDGRRECQMVTGYIKANTRDIQTPIRFRLDYKLEEQELADSPLTRLNPILDQTQAYIEFEGTFQKDCGDDDLCESDLRLRAEPNLQAEDGKYDFILGNKTELEVTVDVSNLADSAYEAQLFIEHQASVSYIATKKPTNATCNSFNTTLVACSLGNPMLRGTTTSVTIRFDPNSLKREEQNIAFHIFANTTSKLVGKELPERRLTLKVVRRAEMTLRGWVNPEQSFYSGASKLQDTPMELDHVGSPLVHTYSIFNEGPSAAPKVQLVIHLPLMLERADGLELQGGAKDKYLQYLEEAPIIETGQGACTVAPEYVNPLKLASKTSDNLRSSSYLSAPAALMKWPQHRQQQTHQPLQQNLNKSQSYTHSSQTVSHQQRWSEHKASQEQARANRLRRNTLERIVRPERFMDGRESTSAKGKKQQIVELNCDKLTAHCIKIQCEFYDMPAKTEAQVILNVRLWNSTLVAEYPRVDLVRIMSTANVKIPADFGVEQLENNDKILVETRAYPELLDQQRETYTPMWIIVMAVLGGLVLLALFTYAMWKCGFFKRKRPTDPTLSGNLEKMNEEKPFLAAKSSHNVF</sequence>
<feature type="transmembrane region" description="Helical" evidence="14">
    <location>
        <begin position="1076"/>
        <end position="1098"/>
    </location>
</feature>
<feature type="non-terminal residue" evidence="19">
    <location>
        <position position="1136"/>
    </location>
</feature>
<protein>
    <recommendedName>
        <fullName evidence="21">Integrin alpha-PS1</fullName>
    </recommendedName>
</protein>
<dbReference type="InterPro" id="IPR032695">
    <property type="entry name" value="Integrin_dom_sf"/>
</dbReference>
<evidence type="ECO:0000256" key="13">
    <source>
        <dbReference type="PROSITE-ProRule" id="PRU00803"/>
    </source>
</evidence>
<feature type="repeat" description="FG-GAP" evidence="13">
    <location>
        <begin position="32"/>
        <end position="99"/>
    </location>
</feature>
<dbReference type="GO" id="GO:0048468">
    <property type="term" value="P:cell development"/>
    <property type="evidence" value="ECO:0007669"/>
    <property type="project" value="UniProtKB-ARBA"/>
</dbReference>
<gene>
    <name evidence="19" type="ORF">KR093_008264</name>
</gene>
<feature type="compositionally biased region" description="Polar residues" evidence="15">
    <location>
        <begin position="917"/>
        <end position="932"/>
    </location>
</feature>
<dbReference type="InterPro" id="IPR048285">
    <property type="entry name" value="Integrin_alpha_Ig-like_2"/>
</dbReference>
<keyword evidence="3 14" id="KW-0812">Transmembrane</keyword>
<evidence type="ECO:0008006" key="21">
    <source>
        <dbReference type="Google" id="ProtNLM"/>
    </source>
</evidence>
<feature type="chain" id="PRO_5041771742" description="Integrin alpha-PS1" evidence="14">
    <location>
        <begin position="28"/>
        <end position="1136"/>
    </location>
</feature>
<organism evidence="19 20">
    <name type="scientific">Drosophila rubida</name>
    <dbReference type="NCBI Taxonomy" id="30044"/>
    <lineage>
        <taxon>Eukaryota</taxon>
        <taxon>Metazoa</taxon>
        <taxon>Ecdysozoa</taxon>
        <taxon>Arthropoda</taxon>
        <taxon>Hexapoda</taxon>
        <taxon>Insecta</taxon>
        <taxon>Pterygota</taxon>
        <taxon>Neoptera</taxon>
        <taxon>Endopterygota</taxon>
        <taxon>Diptera</taxon>
        <taxon>Brachycera</taxon>
        <taxon>Muscomorpha</taxon>
        <taxon>Ephydroidea</taxon>
        <taxon>Drosophilidae</taxon>
        <taxon>Drosophila</taxon>
    </lineage>
</organism>
<feature type="region of interest" description="Disordered" evidence="15">
    <location>
        <begin position="898"/>
        <end position="949"/>
    </location>
</feature>
<evidence type="ECO:0000256" key="6">
    <source>
        <dbReference type="ARBA" id="ARBA00022889"/>
    </source>
</evidence>
<feature type="repeat" description="FG-GAP" evidence="13">
    <location>
        <begin position="298"/>
        <end position="356"/>
    </location>
</feature>
<dbReference type="Gene3D" id="1.20.5.930">
    <property type="entry name" value="Bicelle-embedded integrin alpha(iib) transmembrane segment"/>
    <property type="match status" value="1"/>
</dbReference>
<dbReference type="PANTHER" id="PTHR23220:SF122">
    <property type="entry name" value="INTEGRIN ALPHA-PS1"/>
    <property type="match status" value="1"/>
</dbReference>
<dbReference type="InterPro" id="IPR013649">
    <property type="entry name" value="Integrin_alpha_Ig-like_1"/>
</dbReference>
<dbReference type="Gene3D" id="2.60.40.1510">
    <property type="entry name" value="ntegrin, alpha v. Chain A, domain 3"/>
    <property type="match status" value="1"/>
</dbReference>
<evidence type="ECO:0000256" key="5">
    <source>
        <dbReference type="ARBA" id="ARBA00022737"/>
    </source>
</evidence>
<comment type="caution">
    <text evidence="19">The sequence shown here is derived from an EMBL/GenBank/DDBJ whole genome shotgun (WGS) entry which is preliminary data.</text>
</comment>
<dbReference type="InterPro" id="IPR013517">
    <property type="entry name" value="FG-GAP"/>
</dbReference>
<dbReference type="InterPro" id="IPR000413">
    <property type="entry name" value="Integrin_alpha"/>
</dbReference>
<dbReference type="InterPro" id="IPR048286">
    <property type="entry name" value="Integrin_alpha_Ig-like_3"/>
</dbReference>
<dbReference type="PROSITE" id="PS51470">
    <property type="entry name" value="FG_GAP"/>
    <property type="match status" value="5"/>
</dbReference>
<proteinExistence type="inferred from homology"/>
<reference evidence="19" key="1">
    <citation type="journal article" date="2021" name="Mol. Ecol. Resour.">
        <title>Phylogenomic analyses of the genus Drosophila reveals genomic signals of climate adaptation.</title>
        <authorList>
            <person name="Li F."/>
            <person name="Rane R.V."/>
            <person name="Luria V."/>
            <person name="Xiong Z."/>
            <person name="Chen J."/>
            <person name="Li Z."/>
            <person name="Catullo R.A."/>
            <person name="Griffin P.C."/>
            <person name="Schiffer M."/>
            <person name="Pearce S."/>
            <person name="Lee S.F."/>
            <person name="McElroy K."/>
            <person name="Stocker A."/>
            <person name="Shirriffs J."/>
            <person name="Cockerell F."/>
            <person name="Coppin C."/>
            <person name="Sgro C.M."/>
            <person name="Karger A."/>
            <person name="Cain J.W."/>
            <person name="Weber J.A."/>
            <person name="Santpere G."/>
            <person name="Kirschner M.W."/>
            <person name="Hoffmann A.A."/>
            <person name="Oakeshott J.G."/>
            <person name="Zhang G."/>
        </authorList>
    </citation>
    <scope>NUCLEOTIDE SEQUENCE</scope>
    <source>
        <strain evidence="19">BGI-SZ-2011g</strain>
    </source>
</reference>
<dbReference type="Pfam" id="PF08441">
    <property type="entry name" value="Integrin_A_Ig_1"/>
    <property type="match status" value="1"/>
</dbReference>
<dbReference type="Pfam" id="PF00357">
    <property type="entry name" value="Integrin_alpha"/>
    <property type="match status" value="1"/>
</dbReference>
<keyword evidence="20" id="KW-1185">Reference proteome</keyword>
<dbReference type="Gene3D" id="2.130.10.130">
    <property type="entry name" value="Integrin alpha, N-terminal"/>
    <property type="match status" value="1"/>
</dbReference>
<dbReference type="Proteomes" id="UP001200034">
    <property type="component" value="Unassembled WGS sequence"/>
</dbReference>
<dbReference type="SUPFAM" id="SSF69318">
    <property type="entry name" value="Integrin alpha N-terminal domain"/>
    <property type="match status" value="1"/>
</dbReference>
<dbReference type="InterPro" id="IPR018184">
    <property type="entry name" value="Integrin_alpha_C_CS"/>
</dbReference>
<dbReference type="EMBL" id="JAJJHW010000095">
    <property type="protein sequence ID" value="KAH8387624.1"/>
    <property type="molecule type" value="Genomic_DNA"/>
</dbReference>
<keyword evidence="12" id="KW-0325">Glycoprotein</keyword>
<keyword evidence="10" id="KW-1015">Disulfide bond</keyword>
<feature type="domain" description="Integrin alpha third immunoglobulin-like" evidence="18">
    <location>
        <begin position="772"/>
        <end position="1063"/>
    </location>
</feature>
<dbReference type="SUPFAM" id="SSF69179">
    <property type="entry name" value="Integrin domains"/>
    <property type="match status" value="3"/>
</dbReference>
<dbReference type="InterPro" id="IPR028994">
    <property type="entry name" value="Integrin_alpha_N"/>
</dbReference>
<keyword evidence="7 14" id="KW-1133">Transmembrane helix</keyword>
<dbReference type="Pfam" id="PF20805">
    <property type="entry name" value="Integrin_A_Ig_2"/>
    <property type="match status" value="1"/>
</dbReference>
<dbReference type="GO" id="GO:0005178">
    <property type="term" value="F:integrin binding"/>
    <property type="evidence" value="ECO:0007669"/>
    <property type="project" value="TreeGrafter"/>
</dbReference>
<dbReference type="GO" id="GO:0007157">
    <property type="term" value="P:heterophilic cell-cell adhesion via plasma membrane cell adhesion molecules"/>
    <property type="evidence" value="ECO:0007669"/>
    <property type="project" value="UniProtKB-ARBA"/>
</dbReference>
<evidence type="ECO:0000256" key="7">
    <source>
        <dbReference type="ARBA" id="ARBA00022989"/>
    </source>
</evidence>
<comment type="subcellular location">
    <subcellularLocation>
        <location evidence="1 14">Membrane</location>
        <topology evidence="1 14">Single-pass type I membrane protein</topology>
    </subcellularLocation>
</comment>
<evidence type="ECO:0000256" key="2">
    <source>
        <dbReference type="ARBA" id="ARBA00008054"/>
    </source>
</evidence>
<evidence type="ECO:0000256" key="14">
    <source>
        <dbReference type="RuleBase" id="RU003762"/>
    </source>
</evidence>
<keyword evidence="6 14" id="KW-0130">Cell adhesion</keyword>
<dbReference type="GO" id="GO:0033627">
    <property type="term" value="P:cell adhesion mediated by integrin"/>
    <property type="evidence" value="ECO:0007669"/>
    <property type="project" value="TreeGrafter"/>
</dbReference>
<feature type="repeat" description="FG-GAP" evidence="13">
    <location>
        <begin position="114"/>
        <end position="175"/>
    </location>
</feature>
<feature type="compositionally biased region" description="Low complexity" evidence="15">
    <location>
        <begin position="902"/>
        <end position="916"/>
    </location>
</feature>